<feature type="domain" description="HD-GYP" evidence="2">
    <location>
        <begin position="296"/>
        <end position="482"/>
    </location>
</feature>
<keyword evidence="4" id="KW-1185">Reference proteome</keyword>
<dbReference type="InterPro" id="IPR043128">
    <property type="entry name" value="Rev_trsase/Diguanyl_cyclase"/>
</dbReference>
<protein>
    <submittedName>
        <fullName evidence="3">Diguanylate cyclase (GGDEF)-like protein</fullName>
    </submittedName>
</protein>
<comment type="caution">
    <text evidence="3">The sequence shown here is derived from an EMBL/GenBank/DDBJ whole genome shotgun (WGS) entry which is preliminary data.</text>
</comment>
<dbReference type="Pfam" id="PF13487">
    <property type="entry name" value="HD_5"/>
    <property type="match status" value="1"/>
</dbReference>
<dbReference type="InterPro" id="IPR003607">
    <property type="entry name" value="HD/PDEase_dom"/>
</dbReference>
<dbReference type="CDD" id="cd01949">
    <property type="entry name" value="GGDEF"/>
    <property type="match status" value="1"/>
</dbReference>
<dbReference type="SUPFAM" id="SSF55073">
    <property type="entry name" value="Nucleotide cyclase"/>
    <property type="match status" value="1"/>
</dbReference>
<dbReference type="PANTHER" id="PTHR43155">
    <property type="entry name" value="CYCLIC DI-GMP PHOSPHODIESTERASE PA4108-RELATED"/>
    <property type="match status" value="1"/>
</dbReference>
<dbReference type="CDD" id="cd00077">
    <property type="entry name" value="HDc"/>
    <property type="match status" value="1"/>
</dbReference>
<gene>
    <name evidence="3" type="ORF">LZ11_01518</name>
</gene>
<evidence type="ECO:0000313" key="4">
    <source>
        <dbReference type="Proteomes" id="UP000322294"/>
    </source>
</evidence>
<organism evidence="3 4">
    <name type="scientific">Thermosediminibacter litoriperuensis</name>
    <dbReference type="NCBI Taxonomy" id="291989"/>
    <lineage>
        <taxon>Bacteria</taxon>
        <taxon>Bacillati</taxon>
        <taxon>Bacillota</taxon>
        <taxon>Clostridia</taxon>
        <taxon>Thermosediminibacterales</taxon>
        <taxon>Thermosediminibacteraceae</taxon>
        <taxon>Thermosediminibacter</taxon>
    </lineage>
</organism>
<name>A0A5S5ASJ9_9FIRM</name>
<dbReference type="PROSITE" id="PS51832">
    <property type="entry name" value="HD_GYP"/>
    <property type="match status" value="1"/>
</dbReference>
<dbReference type="Gene3D" id="3.30.70.270">
    <property type="match status" value="1"/>
</dbReference>
<sequence>MGKSNGITDDFLKLLLNSIEVNLCVIDESGKILLVNRKWEEFARKNGIADVRMVGPGVNYLKVLENAVRDEYMDLGLARVALEGIREILAGKREEFYLEYPCHADSEDRWYLMVVSRIDSNPVTAAICHINITETKKKQTQIKKLNICDELTDLYNRWMFQKELKKLRRTDELPVAIIVYDLDGLQLINDVLGYETGDKLLRAFAGILKSSFREKDVAARIGGDEFGIIMRGCDEKAVDSVIKRIAAKIEDFNSKHEDLYLSASVGYSIKYSGIQDVYKVFNEAGNNMYRNKLLMRQTAKNAISLIITRKLRERNSAREGRIERLIKLAEAFGKKLDLSQENMEKFLLLCRYHDVGEISLPQDLLVKKGRITWEEREIWRKHCTAGYRIAIAVPSLSGIADLILSHHEHYDGSGYLFKLRGKEIPFLSRVFAIIDAYEAMTGNRPYRKPLSHEEAVEELKRCAGTQFDPELVKLFTEMGPVI</sequence>
<dbReference type="EMBL" id="VNHO01000014">
    <property type="protein sequence ID" value="TYP53795.1"/>
    <property type="molecule type" value="Genomic_DNA"/>
</dbReference>
<dbReference type="RefSeq" id="WP_148867267.1">
    <property type="nucleotide sequence ID" value="NZ_VNHO01000014.1"/>
</dbReference>
<dbReference type="SUPFAM" id="SSF109604">
    <property type="entry name" value="HD-domain/PDEase-like"/>
    <property type="match status" value="1"/>
</dbReference>
<dbReference type="InterPro" id="IPR029787">
    <property type="entry name" value="Nucleotide_cyclase"/>
</dbReference>
<evidence type="ECO:0000259" key="2">
    <source>
        <dbReference type="PROSITE" id="PS51832"/>
    </source>
</evidence>
<dbReference type="AlphaFoldDB" id="A0A5S5ASJ9"/>
<dbReference type="PANTHER" id="PTHR43155:SF2">
    <property type="entry name" value="CYCLIC DI-GMP PHOSPHODIESTERASE PA4108"/>
    <property type="match status" value="1"/>
</dbReference>
<dbReference type="Pfam" id="PF00990">
    <property type="entry name" value="GGDEF"/>
    <property type="match status" value="1"/>
</dbReference>
<accession>A0A5S5ASJ9</accession>
<evidence type="ECO:0000259" key="1">
    <source>
        <dbReference type="PROSITE" id="PS50887"/>
    </source>
</evidence>
<dbReference type="NCBIfam" id="TIGR00254">
    <property type="entry name" value="GGDEF"/>
    <property type="match status" value="1"/>
</dbReference>
<feature type="domain" description="GGDEF" evidence="1">
    <location>
        <begin position="173"/>
        <end position="308"/>
    </location>
</feature>
<evidence type="ECO:0000313" key="3">
    <source>
        <dbReference type="EMBL" id="TYP53795.1"/>
    </source>
</evidence>
<dbReference type="PROSITE" id="PS50887">
    <property type="entry name" value="GGDEF"/>
    <property type="match status" value="1"/>
</dbReference>
<proteinExistence type="predicted"/>
<dbReference type="Gene3D" id="3.30.450.20">
    <property type="entry name" value="PAS domain"/>
    <property type="match status" value="1"/>
</dbReference>
<dbReference type="InterPro" id="IPR000160">
    <property type="entry name" value="GGDEF_dom"/>
</dbReference>
<dbReference type="Proteomes" id="UP000322294">
    <property type="component" value="Unassembled WGS sequence"/>
</dbReference>
<dbReference type="OrthoDB" id="10822at2"/>
<reference evidence="3 4" key="1">
    <citation type="submission" date="2019-07" db="EMBL/GenBank/DDBJ databases">
        <title>Genomic Encyclopedia of Type Strains, Phase I: the one thousand microbial genomes (KMG-I) project.</title>
        <authorList>
            <person name="Kyrpides N."/>
        </authorList>
    </citation>
    <scope>NUCLEOTIDE SEQUENCE [LARGE SCALE GENOMIC DNA]</scope>
    <source>
        <strain evidence="3 4">DSM 16647</strain>
    </source>
</reference>
<dbReference type="Gene3D" id="1.10.3210.10">
    <property type="entry name" value="Hypothetical protein af1432"/>
    <property type="match status" value="1"/>
</dbReference>
<dbReference type="SMART" id="SM00267">
    <property type="entry name" value="GGDEF"/>
    <property type="match status" value="1"/>
</dbReference>
<dbReference type="InterPro" id="IPR037522">
    <property type="entry name" value="HD_GYP_dom"/>
</dbReference>